<dbReference type="InterPro" id="IPR052016">
    <property type="entry name" value="Bact_Sigma-Reg"/>
</dbReference>
<dbReference type="RefSeq" id="WP_241563865.1">
    <property type="nucleotide sequence ID" value="NZ_SAUN01000001.1"/>
</dbReference>
<comment type="caution">
    <text evidence="4">The sequence shown here is derived from an EMBL/GenBank/DDBJ whole genome shotgun (WGS) entry which is preliminary data.</text>
</comment>
<accession>A0A438LYP1</accession>
<evidence type="ECO:0000313" key="4">
    <source>
        <dbReference type="EMBL" id="RVX38602.1"/>
    </source>
</evidence>
<dbReference type="InterPro" id="IPR036457">
    <property type="entry name" value="PPM-type-like_dom_sf"/>
</dbReference>
<protein>
    <submittedName>
        <fullName evidence="4">Serine phosphatase RsbU (Regulator of sigma subunit)</fullName>
    </submittedName>
</protein>
<dbReference type="InterPro" id="IPR001932">
    <property type="entry name" value="PPM-type_phosphatase-like_dom"/>
</dbReference>
<dbReference type="Gene3D" id="3.30.450.40">
    <property type="match status" value="1"/>
</dbReference>
<evidence type="ECO:0000256" key="2">
    <source>
        <dbReference type="SAM" id="MobiDB-lite"/>
    </source>
</evidence>
<dbReference type="Pfam" id="PF07228">
    <property type="entry name" value="SpoIIE"/>
    <property type="match status" value="1"/>
</dbReference>
<dbReference type="Gene3D" id="3.60.40.10">
    <property type="entry name" value="PPM-type phosphatase domain"/>
    <property type="match status" value="1"/>
</dbReference>
<keyword evidence="5" id="KW-1185">Reference proteome</keyword>
<dbReference type="SMART" id="SM00331">
    <property type="entry name" value="PP2C_SIG"/>
    <property type="match status" value="1"/>
</dbReference>
<dbReference type="PANTHER" id="PTHR43156:SF2">
    <property type="entry name" value="STAGE II SPORULATION PROTEIN E"/>
    <property type="match status" value="1"/>
</dbReference>
<evidence type="ECO:0000256" key="1">
    <source>
        <dbReference type="ARBA" id="ARBA00022801"/>
    </source>
</evidence>
<dbReference type="EMBL" id="SAUN01000001">
    <property type="protein sequence ID" value="RVX38602.1"/>
    <property type="molecule type" value="Genomic_DNA"/>
</dbReference>
<dbReference type="PANTHER" id="PTHR43156">
    <property type="entry name" value="STAGE II SPORULATION PROTEIN E-RELATED"/>
    <property type="match status" value="1"/>
</dbReference>
<feature type="region of interest" description="Disordered" evidence="2">
    <location>
        <begin position="1"/>
        <end position="37"/>
    </location>
</feature>
<name>A0A438LYP1_9ACTN</name>
<dbReference type="SUPFAM" id="SSF55781">
    <property type="entry name" value="GAF domain-like"/>
    <property type="match status" value="1"/>
</dbReference>
<dbReference type="SUPFAM" id="SSF81606">
    <property type="entry name" value="PP2C-like"/>
    <property type="match status" value="1"/>
</dbReference>
<dbReference type="GO" id="GO:0016791">
    <property type="term" value="F:phosphatase activity"/>
    <property type="evidence" value="ECO:0007669"/>
    <property type="project" value="TreeGrafter"/>
</dbReference>
<dbReference type="AlphaFoldDB" id="A0A438LYP1"/>
<evidence type="ECO:0000313" key="5">
    <source>
        <dbReference type="Proteomes" id="UP000284824"/>
    </source>
</evidence>
<sequence>MRGEDGEPQAGPLRDRDAGPPGGPPEDRAGGSADGCTPGVVDEMLGGLLRANHLASLEDLPGLVAEYAGRAGLAHAMLYVADLQQQFLVPLPGQCDEVGKPLERIPIDTTVAGKAFRGVEPVQARTATAAAETSEPFSGDGPRRLWVPLLDGTDRIGVLGVIVPVADQAVLARVSRLAALVALLIESKRPFSDVYAQLLRTRPMALSAEVLWNLMPGATFANDRVVVSAALEPAYEVGGDAYDFALNGDVLRLAIFDAMGHDTSAGLTATIAMGCFRKHRREGADVLAAGEAIDEAIADHFIATRFATGILADLDTRTGRLIWANRGHPPPVVLRRGQPVATLDGVFGTPMGLSLGLPTELGRYQLEPGDRLLLYTDGVIEAQDPQGQLFGLERFIDFVIRRETDGVPAPETLRRLINTILDHQHGWLQDDATVLLVEWRAEQQHRLTP</sequence>
<dbReference type="Proteomes" id="UP000284824">
    <property type="component" value="Unassembled WGS sequence"/>
</dbReference>
<evidence type="ECO:0000259" key="3">
    <source>
        <dbReference type="SMART" id="SM00331"/>
    </source>
</evidence>
<dbReference type="InterPro" id="IPR029016">
    <property type="entry name" value="GAF-like_dom_sf"/>
</dbReference>
<reference evidence="4 5" key="1">
    <citation type="submission" date="2019-01" db="EMBL/GenBank/DDBJ databases">
        <title>Sequencing the genomes of 1000 actinobacteria strains.</title>
        <authorList>
            <person name="Klenk H.-P."/>
        </authorList>
    </citation>
    <scope>NUCLEOTIDE SEQUENCE [LARGE SCALE GENOMIC DNA]</scope>
    <source>
        <strain evidence="4 5">DSM 43925</strain>
    </source>
</reference>
<gene>
    <name evidence="4" type="ORF">EDD27_0924</name>
</gene>
<organism evidence="4 5">
    <name type="scientific">Nonomuraea polychroma</name>
    <dbReference type="NCBI Taxonomy" id="46176"/>
    <lineage>
        <taxon>Bacteria</taxon>
        <taxon>Bacillati</taxon>
        <taxon>Actinomycetota</taxon>
        <taxon>Actinomycetes</taxon>
        <taxon>Streptosporangiales</taxon>
        <taxon>Streptosporangiaceae</taxon>
        <taxon>Nonomuraea</taxon>
    </lineage>
</organism>
<proteinExistence type="predicted"/>
<feature type="domain" description="PPM-type phosphatase" evidence="3">
    <location>
        <begin position="222"/>
        <end position="439"/>
    </location>
</feature>
<keyword evidence="1" id="KW-0378">Hydrolase</keyword>